<dbReference type="Gene3D" id="1.10.357.10">
    <property type="entry name" value="Tetracycline Repressor, domain 2"/>
    <property type="match status" value="1"/>
</dbReference>
<organism evidence="6 7">
    <name type="scientific">Nocardioides humilatus</name>
    <dbReference type="NCBI Taxonomy" id="2607660"/>
    <lineage>
        <taxon>Bacteria</taxon>
        <taxon>Bacillati</taxon>
        <taxon>Actinomycetota</taxon>
        <taxon>Actinomycetes</taxon>
        <taxon>Propionibacteriales</taxon>
        <taxon>Nocardioidaceae</taxon>
        <taxon>Nocardioides</taxon>
    </lineage>
</organism>
<evidence type="ECO:0000259" key="5">
    <source>
        <dbReference type="PROSITE" id="PS50977"/>
    </source>
</evidence>
<dbReference type="SUPFAM" id="SSF48498">
    <property type="entry name" value="Tetracyclin repressor-like, C-terminal domain"/>
    <property type="match status" value="1"/>
</dbReference>
<sequence length="203" mass="22126">MSTAERRLSRKGEQFSLQIIEATLRCLGRDGYAATSLQRVADEAGLAKRMVVYYYGSREELFAQVVAHAGDRLLDQAAAAAAGSQSPEDTVALWFTRLWTSATSDRGLIIAWYGLVTESVTNPDLRGATSAIIDRVRGVLSSVVDDALERGYVLHGSRESLETFMLAGLQGLLLDFLQHGDDPRVQAAARDLPATLGHLYSRP</sequence>
<dbReference type="GO" id="GO:0003677">
    <property type="term" value="F:DNA binding"/>
    <property type="evidence" value="ECO:0007669"/>
    <property type="project" value="UniProtKB-UniRule"/>
</dbReference>
<evidence type="ECO:0000256" key="4">
    <source>
        <dbReference type="PROSITE-ProRule" id="PRU00335"/>
    </source>
</evidence>
<dbReference type="InterPro" id="IPR001647">
    <property type="entry name" value="HTH_TetR"/>
</dbReference>
<keyword evidence="7" id="KW-1185">Reference proteome</keyword>
<reference evidence="6 7" key="1">
    <citation type="submission" date="2019-09" db="EMBL/GenBank/DDBJ databases">
        <title>Nocardioides panacisoli sp. nov., isolated from the soil of a ginseng field.</title>
        <authorList>
            <person name="Cho C."/>
        </authorList>
    </citation>
    <scope>NUCLEOTIDE SEQUENCE [LARGE SCALE GENOMIC DNA]</scope>
    <source>
        <strain evidence="6 7">BN130099</strain>
    </source>
</reference>
<dbReference type="InterPro" id="IPR009057">
    <property type="entry name" value="Homeodomain-like_sf"/>
</dbReference>
<dbReference type="Proteomes" id="UP000325003">
    <property type="component" value="Unassembled WGS sequence"/>
</dbReference>
<evidence type="ECO:0000256" key="1">
    <source>
        <dbReference type="ARBA" id="ARBA00023015"/>
    </source>
</evidence>
<dbReference type="PANTHER" id="PTHR47506:SF1">
    <property type="entry name" value="HTH-TYPE TRANSCRIPTIONAL REGULATOR YJDC"/>
    <property type="match status" value="1"/>
</dbReference>
<proteinExistence type="predicted"/>
<keyword evidence="3" id="KW-0804">Transcription</keyword>
<accession>A0A5B1LLI1</accession>
<reference evidence="6 7" key="2">
    <citation type="submission" date="2019-09" db="EMBL/GenBank/DDBJ databases">
        <authorList>
            <person name="Jin C."/>
        </authorList>
    </citation>
    <scope>NUCLEOTIDE SEQUENCE [LARGE SCALE GENOMIC DNA]</scope>
    <source>
        <strain evidence="6 7">BN130099</strain>
    </source>
</reference>
<keyword evidence="2 4" id="KW-0238">DNA-binding</keyword>
<dbReference type="AlphaFoldDB" id="A0A5B1LLI1"/>
<protein>
    <submittedName>
        <fullName evidence="6">TetR/AcrR family transcriptional regulator</fullName>
    </submittedName>
</protein>
<evidence type="ECO:0000256" key="2">
    <source>
        <dbReference type="ARBA" id="ARBA00023125"/>
    </source>
</evidence>
<dbReference type="PRINTS" id="PR00455">
    <property type="entry name" value="HTHTETR"/>
</dbReference>
<name>A0A5B1LLI1_9ACTN</name>
<feature type="domain" description="HTH tetR-type" evidence="5">
    <location>
        <begin position="13"/>
        <end position="73"/>
    </location>
</feature>
<keyword evidence="1" id="KW-0805">Transcription regulation</keyword>
<gene>
    <name evidence="6" type="ORF">F0U44_01220</name>
</gene>
<evidence type="ECO:0000313" key="6">
    <source>
        <dbReference type="EMBL" id="KAA1420988.1"/>
    </source>
</evidence>
<dbReference type="SUPFAM" id="SSF46689">
    <property type="entry name" value="Homeodomain-like"/>
    <property type="match status" value="1"/>
</dbReference>
<comment type="caution">
    <text evidence="6">The sequence shown here is derived from an EMBL/GenBank/DDBJ whole genome shotgun (WGS) entry which is preliminary data.</text>
</comment>
<dbReference type="EMBL" id="VUJV01000001">
    <property type="protein sequence ID" value="KAA1420988.1"/>
    <property type="molecule type" value="Genomic_DNA"/>
</dbReference>
<dbReference type="Pfam" id="PF00440">
    <property type="entry name" value="TetR_N"/>
    <property type="match status" value="1"/>
</dbReference>
<evidence type="ECO:0000256" key="3">
    <source>
        <dbReference type="ARBA" id="ARBA00023163"/>
    </source>
</evidence>
<dbReference type="RefSeq" id="WP_149726448.1">
    <property type="nucleotide sequence ID" value="NZ_VUJV01000001.1"/>
</dbReference>
<evidence type="ECO:0000313" key="7">
    <source>
        <dbReference type="Proteomes" id="UP000325003"/>
    </source>
</evidence>
<feature type="DNA-binding region" description="H-T-H motif" evidence="4">
    <location>
        <begin position="36"/>
        <end position="55"/>
    </location>
</feature>
<dbReference type="PROSITE" id="PS50977">
    <property type="entry name" value="HTH_TETR_2"/>
    <property type="match status" value="1"/>
</dbReference>
<dbReference type="PANTHER" id="PTHR47506">
    <property type="entry name" value="TRANSCRIPTIONAL REGULATORY PROTEIN"/>
    <property type="match status" value="1"/>
</dbReference>
<dbReference type="InterPro" id="IPR036271">
    <property type="entry name" value="Tet_transcr_reg_TetR-rel_C_sf"/>
</dbReference>